<organism evidence="3 4">
    <name type="scientific">Pseudomonas jessenii</name>
    <dbReference type="NCBI Taxonomy" id="77298"/>
    <lineage>
        <taxon>Bacteria</taxon>
        <taxon>Pseudomonadati</taxon>
        <taxon>Pseudomonadota</taxon>
        <taxon>Gammaproteobacteria</taxon>
        <taxon>Pseudomonadales</taxon>
        <taxon>Pseudomonadaceae</taxon>
        <taxon>Pseudomonas</taxon>
    </lineage>
</organism>
<dbReference type="GO" id="GO:0016779">
    <property type="term" value="F:nucleotidyltransferase activity"/>
    <property type="evidence" value="ECO:0007669"/>
    <property type="project" value="UniProtKB-KW"/>
</dbReference>
<evidence type="ECO:0000259" key="2">
    <source>
        <dbReference type="Pfam" id="PF14461"/>
    </source>
</evidence>
<name>A0A231GP19_PSEJE</name>
<dbReference type="GO" id="GO:0008641">
    <property type="term" value="F:ubiquitin-like modifier activating enzyme activity"/>
    <property type="evidence" value="ECO:0007669"/>
    <property type="project" value="InterPro"/>
</dbReference>
<dbReference type="InterPro" id="IPR035985">
    <property type="entry name" value="Ubiquitin-activating_enz"/>
</dbReference>
<dbReference type="EMBL" id="FNTC01000002">
    <property type="protein sequence ID" value="SEC06632.1"/>
    <property type="molecule type" value="Genomic_DNA"/>
</dbReference>
<gene>
    <name evidence="3" type="ORF">SAMN04490187_3036</name>
</gene>
<dbReference type="InterPro" id="IPR032701">
    <property type="entry name" value="Prok-E2_B_dom"/>
</dbReference>
<accession>A0A231GP19</accession>
<dbReference type="Pfam" id="PF14461">
    <property type="entry name" value="Prok-E2_B"/>
    <property type="match status" value="1"/>
</dbReference>
<keyword evidence="3" id="KW-0808">Transferase</keyword>
<dbReference type="RefSeq" id="WP_090454271.1">
    <property type="nucleotide sequence ID" value="NZ_FNTC01000002.1"/>
</dbReference>
<feature type="domain" description="THIF-type NAD/FAD binding fold" evidence="1">
    <location>
        <begin position="295"/>
        <end position="458"/>
    </location>
</feature>
<evidence type="ECO:0000313" key="3">
    <source>
        <dbReference type="EMBL" id="SEC06632.1"/>
    </source>
</evidence>
<sequence length="543" mass="58602">MVIPQLLQSIKPLGFRRKKSQDVSGYLAVEGALETRFGLVPCDVFIDRELRSFPTIILQQPLSELLLPFAPHVGPDGFLCYVAEGTVVFDMYRPISQTIAALKRAAVVLDQIMAKERVDDLEEEFFAFWRGDYCYTDIERPESGEVAALSLGKGQGLVFTDDLARAESKFAYRAGRVEALLGVTAKITTKVPPRPLIGAWPPKTVGELLDWQSKLDPPCRRKILARIIKAYRADKQAIVVVIDAPTIQYGFLVTDLQKYKRTSKADQGAPIFEAPIELMQMVRMDDRYIVGRNIPGQKTLAGKKIALVGCGTIGGYLADLLVKAGAGTGGGELQLIDNQKLAPGNIGRHRLGANRLELNKAQGLVTELKIGMPSANVRALPEDAFSVNLAGFDLIIDATGEQGLGNWLAGQQANGSLPNGGWQTPLLHVWIEGSGEAVRALLKQHRSEGCYRCLCDYEAEQRFLSVAGGVRPILAGGGCEGQYVAYPASVSVQAAALGLDAALAWVGATLWAPLSTRVISRAHDPATGDVTILPRPGCPACGS</sequence>
<dbReference type="Proteomes" id="UP000198542">
    <property type="component" value="Unassembled WGS sequence"/>
</dbReference>
<keyword evidence="3" id="KW-0548">Nucleotidyltransferase</keyword>
<dbReference type="InterPro" id="IPR000594">
    <property type="entry name" value="ThiF_NAD_FAD-bd"/>
</dbReference>
<dbReference type="AlphaFoldDB" id="A0A231GP19"/>
<proteinExistence type="predicted"/>
<evidence type="ECO:0000313" key="4">
    <source>
        <dbReference type="Proteomes" id="UP000198542"/>
    </source>
</evidence>
<reference evidence="4" key="1">
    <citation type="submission" date="2016-10" db="EMBL/GenBank/DDBJ databases">
        <authorList>
            <person name="Varghese N."/>
            <person name="Submissions S."/>
        </authorList>
    </citation>
    <scope>NUCLEOTIDE SEQUENCE [LARGE SCALE GENOMIC DNA]</scope>
    <source>
        <strain evidence="4">BS3660</strain>
    </source>
</reference>
<protein>
    <submittedName>
        <fullName evidence="3">Molybdopterin or thiamine biosynthesis adenylyltransferase</fullName>
    </submittedName>
</protein>
<dbReference type="Pfam" id="PF00899">
    <property type="entry name" value="ThiF"/>
    <property type="match status" value="1"/>
</dbReference>
<evidence type="ECO:0000259" key="1">
    <source>
        <dbReference type="Pfam" id="PF00899"/>
    </source>
</evidence>
<feature type="domain" description="Prokaryotic E2 family B" evidence="2">
    <location>
        <begin position="51"/>
        <end position="130"/>
    </location>
</feature>
<dbReference type="Gene3D" id="3.40.50.720">
    <property type="entry name" value="NAD(P)-binding Rossmann-like Domain"/>
    <property type="match status" value="1"/>
</dbReference>
<dbReference type="SUPFAM" id="SSF69572">
    <property type="entry name" value="Activating enzymes of the ubiquitin-like proteins"/>
    <property type="match status" value="1"/>
</dbReference>
<keyword evidence="4" id="KW-1185">Reference proteome</keyword>